<dbReference type="InterPro" id="IPR008993">
    <property type="entry name" value="TIMP-like_OB-fold"/>
</dbReference>
<dbReference type="Gene3D" id="2.40.50.120">
    <property type="match status" value="1"/>
</dbReference>
<feature type="chain" id="PRO_5035983981" evidence="1">
    <location>
        <begin position="25"/>
        <end position="313"/>
    </location>
</feature>
<dbReference type="OrthoDB" id="6267653at2759"/>
<feature type="signal peptide" evidence="1">
    <location>
        <begin position="1"/>
        <end position="24"/>
    </location>
</feature>
<organism evidence="2">
    <name type="scientific">Echinococcus granulosus</name>
    <name type="common">Hydatid tapeworm</name>
    <dbReference type="NCBI Taxonomy" id="6210"/>
    <lineage>
        <taxon>Eukaryota</taxon>
        <taxon>Metazoa</taxon>
        <taxon>Spiralia</taxon>
        <taxon>Lophotrochozoa</taxon>
        <taxon>Platyhelminthes</taxon>
        <taxon>Cestoda</taxon>
        <taxon>Eucestoda</taxon>
        <taxon>Cyclophyllidea</taxon>
        <taxon>Taeniidae</taxon>
        <taxon>Echinococcus</taxon>
        <taxon>Echinococcus granulosus group</taxon>
    </lineage>
</organism>
<evidence type="ECO:0000313" key="3">
    <source>
        <dbReference type="Proteomes" id="UP000492820"/>
    </source>
</evidence>
<gene>
    <name evidence="2" type="ORF">EgrG_000232300</name>
</gene>
<sequence length="313" mass="35523">MCIRNCSLSILLLIFAAPLLEVAAASRFLSSENFDMKNSSRDYSRVFMKRAASLTRHYCSCGLPLLQSRYCKQDFVILAEVDVLESKPFYGLRGSHSSSGWPYSGASIPIKVLHSVKGSLRLHERVDIYFIQGTSCGITNTMFPRHKGKYLLSGFRIEMPGCKDLGPSCHLPAMMYLVTRCGWSQEMEDLTVTQIAGLFLKMYSCGERACSMQPSFTKPSGGLYLDKNTCYYDYRRSRCYSRFSICTRVPMRTSDSDASVCTLRAIRRVPATPQLLQHIPPHLHHVLNQTQFVRTNDEERFSTCLRFSQQGPH</sequence>
<reference evidence="4" key="3">
    <citation type="submission" date="2020-10" db="UniProtKB">
        <authorList>
            <consortium name="WormBaseParasite"/>
        </authorList>
    </citation>
    <scope>IDENTIFICATION</scope>
</reference>
<dbReference type="WBParaSite" id="EgrG_000232300">
    <property type="protein sequence ID" value="EgrG_000232300"/>
    <property type="gene ID" value="EgrG_000232300"/>
</dbReference>
<dbReference type="AlphaFoldDB" id="A0A068WJ48"/>
<accession>A0A068WJ48</accession>
<evidence type="ECO:0000313" key="2">
    <source>
        <dbReference type="EMBL" id="CDS20125.1"/>
    </source>
</evidence>
<evidence type="ECO:0000313" key="4">
    <source>
        <dbReference type="WBParaSite" id="EgrG_000232300"/>
    </source>
</evidence>
<evidence type="ECO:0000256" key="1">
    <source>
        <dbReference type="SAM" id="SignalP"/>
    </source>
</evidence>
<keyword evidence="1" id="KW-0732">Signal</keyword>
<protein>
    <submittedName>
        <fullName evidence="2 4">TIMP domain containing protein</fullName>
    </submittedName>
</protein>
<dbReference type="SUPFAM" id="SSF50242">
    <property type="entry name" value="TIMP-like"/>
    <property type="match status" value="1"/>
</dbReference>
<dbReference type="Proteomes" id="UP000492820">
    <property type="component" value="Unassembled WGS sequence"/>
</dbReference>
<name>A0A068WJ48_ECHGR</name>
<dbReference type="EMBL" id="LK028580">
    <property type="protein sequence ID" value="CDS20125.1"/>
    <property type="molecule type" value="Genomic_DNA"/>
</dbReference>
<reference evidence="2" key="2">
    <citation type="submission" date="2014-06" db="EMBL/GenBank/DDBJ databases">
        <authorList>
            <person name="Aslett M."/>
        </authorList>
    </citation>
    <scope>NUCLEOTIDE SEQUENCE</scope>
</reference>
<reference evidence="2 3" key="1">
    <citation type="journal article" date="2013" name="Nature">
        <title>The genomes of four tapeworm species reveal adaptations to parasitism.</title>
        <authorList>
            <person name="Tsai I.J."/>
            <person name="Zarowiecki M."/>
            <person name="Holroyd N."/>
            <person name="Garciarrubio A."/>
            <person name="Sanchez-Flores A."/>
            <person name="Brooks K.L."/>
            <person name="Tracey A."/>
            <person name="Bobes R.J."/>
            <person name="Fragoso G."/>
            <person name="Sciutto E."/>
            <person name="Aslett M."/>
            <person name="Beasley H."/>
            <person name="Bennett H.M."/>
            <person name="Cai J."/>
            <person name="Camicia F."/>
            <person name="Clark R."/>
            <person name="Cucher M."/>
            <person name="De Silva N."/>
            <person name="Day T.A."/>
            <person name="Deplazes P."/>
            <person name="Estrada K."/>
            <person name="Fernandez C."/>
            <person name="Holland P.W."/>
            <person name="Hou J."/>
            <person name="Hu S."/>
            <person name="Huckvale T."/>
            <person name="Hung S.S."/>
            <person name="Kamenetzky L."/>
            <person name="Keane J.A."/>
            <person name="Kiss F."/>
            <person name="Koziol U."/>
            <person name="Lambert O."/>
            <person name="Liu K."/>
            <person name="Luo X."/>
            <person name="Luo Y."/>
            <person name="Macchiaroli N."/>
            <person name="Nichol S."/>
            <person name="Paps J."/>
            <person name="Parkinson J."/>
            <person name="Pouchkina-Stantcheva N."/>
            <person name="Riddiford N."/>
            <person name="Rosenzvit M."/>
            <person name="Salinas G."/>
            <person name="Wasmuth J.D."/>
            <person name="Zamanian M."/>
            <person name="Zheng Y."/>
            <person name="Cai X."/>
            <person name="Soberon X."/>
            <person name="Olson P.D."/>
            <person name="Laclette J.P."/>
            <person name="Brehm K."/>
            <person name="Berriman M."/>
            <person name="Garciarrubio A."/>
            <person name="Bobes R.J."/>
            <person name="Fragoso G."/>
            <person name="Sanchez-Flores A."/>
            <person name="Estrada K."/>
            <person name="Cevallos M.A."/>
            <person name="Morett E."/>
            <person name="Gonzalez V."/>
            <person name="Portillo T."/>
            <person name="Ochoa-Leyva A."/>
            <person name="Jose M.V."/>
            <person name="Sciutto E."/>
            <person name="Landa A."/>
            <person name="Jimenez L."/>
            <person name="Valdes V."/>
            <person name="Carrero J.C."/>
            <person name="Larralde C."/>
            <person name="Morales-Montor J."/>
            <person name="Limon-Lason J."/>
            <person name="Soberon X."/>
            <person name="Laclette J.P."/>
        </authorList>
    </citation>
    <scope>NUCLEOTIDE SEQUENCE [LARGE SCALE GENOMIC DNA]</scope>
</reference>
<proteinExistence type="predicted"/>